<comment type="caution">
    <text evidence="2">The sequence shown here is derived from an EMBL/GenBank/DDBJ whole genome shotgun (WGS) entry which is preliminary data.</text>
</comment>
<organism evidence="2 3">
    <name type="scientific">Triparma strigata</name>
    <dbReference type="NCBI Taxonomy" id="1606541"/>
    <lineage>
        <taxon>Eukaryota</taxon>
        <taxon>Sar</taxon>
        <taxon>Stramenopiles</taxon>
        <taxon>Ochrophyta</taxon>
        <taxon>Bolidophyceae</taxon>
        <taxon>Parmales</taxon>
        <taxon>Triparmaceae</taxon>
        <taxon>Triparma</taxon>
    </lineage>
</organism>
<gene>
    <name evidence="2" type="ORF">TrST_g2136</name>
</gene>
<dbReference type="Pfam" id="PF14580">
    <property type="entry name" value="LRR_9"/>
    <property type="match status" value="1"/>
</dbReference>
<dbReference type="SUPFAM" id="SSF52075">
    <property type="entry name" value="Outer arm dynein light chain 1"/>
    <property type="match status" value="1"/>
</dbReference>
<dbReference type="OrthoDB" id="1517790at2759"/>
<sequence>MNSTTQSAAPTATRSQRSTSFAAQDDEVVYSDPFGALAVKHGRAVKDCVELYLSNKCITKLAGFNRFVNLDTLWLNDNAITRLNNLDECMRIKRLYAHNNSLVTLQGSLTTFTFLDTIIIYNNNLQDLHSQLEVLGQMRHLEELDMHGNPLAEETNYRLHVIKNLPWLHVLDRHVITDEERELAANVKTASELADEDEKPKKSTVKRKPTEKQLQAQAQLNAALDLIRESVKTNRILLKDHFMHLDPRKEWVITEDDFTKNMNLYGLDLMAKNVGGSFDAYELLLAKYKARAPVRSATMGRDMSITERNVRFIDYVKFCMDIEPKFSSRDLDNTQRLAAKARDLRLGPTLDDKVPLSQTVKNLRESVAKYKRGLYEKAQSERRAMVKLSEENLRKQRQMKVPMAKSEKDFEVPREKLDAWEMTELRAMVTDTAEYDKKLGNCGIEGLREALEMMILCGRIATTHDIDAFIEEERQAKLALAEFDDVDPENDTQEEEKVDPISRFLEELPREKDGKVKMKEFLTAVVDGAGEVPPMTWRNTTHAEAKEKAKQLYSEAKTLNHRVALMGDSDPAMRVANTAKIKILTKWAQKLEHIASHEMEHKFNRKLGPRTSMRGDTYVIKEQIELKGVQEDDEGLSDDEEEGKTEDDTDDMWDRKVKERRRIKERTESLRKKFGVKEDVQGRYRVLQHTRRPKSFTKKGNLLITNVSKFDRSLQPFSFTQTHG</sequence>
<proteinExistence type="predicted"/>
<feature type="compositionally biased region" description="Acidic residues" evidence="1">
    <location>
        <begin position="631"/>
        <end position="651"/>
    </location>
</feature>
<dbReference type="EMBL" id="BRXY01000293">
    <property type="protein sequence ID" value="GMH84481.1"/>
    <property type="molecule type" value="Genomic_DNA"/>
</dbReference>
<accession>A0A9W7B9F0</accession>
<dbReference type="Proteomes" id="UP001165085">
    <property type="component" value="Unassembled WGS sequence"/>
</dbReference>
<protein>
    <submittedName>
        <fullName evidence="2">Uncharacterized protein</fullName>
    </submittedName>
</protein>
<dbReference type="AlphaFoldDB" id="A0A9W7B9F0"/>
<dbReference type="InterPro" id="IPR032675">
    <property type="entry name" value="LRR_dom_sf"/>
</dbReference>
<feature type="region of interest" description="Disordered" evidence="1">
    <location>
        <begin position="629"/>
        <end position="652"/>
    </location>
</feature>
<reference evidence="3" key="1">
    <citation type="journal article" date="2023" name="Commun. Biol.">
        <title>Genome analysis of Parmales, the sister group of diatoms, reveals the evolutionary specialization of diatoms from phago-mixotrophs to photoautotrophs.</title>
        <authorList>
            <person name="Ban H."/>
            <person name="Sato S."/>
            <person name="Yoshikawa S."/>
            <person name="Yamada K."/>
            <person name="Nakamura Y."/>
            <person name="Ichinomiya M."/>
            <person name="Sato N."/>
            <person name="Blanc-Mathieu R."/>
            <person name="Endo H."/>
            <person name="Kuwata A."/>
            <person name="Ogata H."/>
        </authorList>
    </citation>
    <scope>NUCLEOTIDE SEQUENCE [LARGE SCALE GENOMIC DNA]</scope>
    <source>
        <strain evidence="3">NIES 3701</strain>
    </source>
</reference>
<dbReference type="PANTHER" id="PTHR46759:SF1">
    <property type="entry name" value="LEUCINE-RICH REPEAT-CONTAINING PROTEIN 72"/>
    <property type="match status" value="1"/>
</dbReference>
<keyword evidence="3" id="KW-1185">Reference proteome</keyword>
<name>A0A9W7B9F0_9STRA</name>
<evidence type="ECO:0000313" key="3">
    <source>
        <dbReference type="Proteomes" id="UP001165085"/>
    </source>
</evidence>
<feature type="region of interest" description="Disordered" evidence="1">
    <location>
        <begin position="1"/>
        <end position="20"/>
    </location>
</feature>
<evidence type="ECO:0000313" key="2">
    <source>
        <dbReference type="EMBL" id="GMH84481.1"/>
    </source>
</evidence>
<feature type="region of interest" description="Disordered" evidence="1">
    <location>
        <begin position="187"/>
        <end position="213"/>
    </location>
</feature>
<dbReference type="InterPro" id="IPR042655">
    <property type="entry name" value="LRC72"/>
</dbReference>
<dbReference type="PANTHER" id="PTHR46759">
    <property type="entry name" value="LEUCINE-RICH REPEAT-CONTAINING PROTEIN 72"/>
    <property type="match status" value="1"/>
</dbReference>
<dbReference type="InterPro" id="IPR001611">
    <property type="entry name" value="Leu-rich_rpt"/>
</dbReference>
<evidence type="ECO:0000256" key="1">
    <source>
        <dbReference type="SAM" id="MobiDB-lite"/>
    </source>
</evidence>
<dbReference type="Gene3D" id="3.80.10.10">
    <property type="entry name" value="Ribonuclease Inhibitor"/>
    <property type="match status" value="1"/>
</dbReference>
<dbReference type="PROSITE" id="PS51450">
    <property type="entry name" value="LRR"/>
    <property type="match status" value="1"/>
</dbReference>